<dbReference type="EMBL" id="LRPN01000037">
    <property type="protein sequence ID" value="KWZ83479.1"/>
    <property type="molecule type" value="Genomic_DNA"/>
</dbReference>
<dbReference type="Proteomes" id="UP000070376">
    <property type="component" value="Unassembled WGS sequence"/>
</dbReference>
<organism evidence="1 2">
    <name type="scientific">Heyndrickxia coagulans</name>
    <name type="common">Weizmannia coagulans</name>
    <dbReference type="NCBI Taxonomy" id="1398"/>
    <lineage>
        <taxon>Bacteria</taxon>
        <taxon>Bacillati</taxon>
        <taxon>Bacillota</taxon>
        <taxon>Bacilli</taxon>
        <taxon>Bacillales</taxon>
        <taxon>Bacillaceae</taxon>
        <taxon>Heyndrickxia</taxon>
    </lineage>
</organism>
<dbReference type="PATRIC" id="fig|1398.22.peg.1270"/>
<name>A0A133KUY9_HEYCO</name>
<proteinExistence type="predicted"/>
<gene>
    <name evidence="1" type="ORF">HMPREF3213_01255</name>
</gene>
<evidence type="ECO:0000313" key="1">
    <source>
        <dbReference type="EMBL" id="KWZ83479.1"/>
    </source>
</evidence>
<evidence type="ECO:0000313" key="2">
    <source>
        <dbReference type="Proteomes" id="UP000070376"/>
    </source>
</evidence>
<accession>A0A133KUY9</accession>
<dbReference type="AlphaFoldDB" id="A0A133KUY9"/>
<comment type="caution">
    <text evidence="1">The sequence shown here is derived from an EMBL/GenBank/DDBJ whole genome shotgun (WGS) entry which is preliminary data.</text>
</comment>
<reference evidence="2" key="1">
    <citation type="submission" date="2016-01" db="EMBL/GenBank/DDBJ databases">
        <authorList>
            <person name="Mitreva M."/>
            <person name="Pepin K.H."/>
            <person name="Mihindukulasuriya K.A."/>
            <person name="Fulton R."/>
            <person name="Fronick C."/>
            <person name="O'Laughlin M."/>
            <person name="Miner T."/>
            <person name="Herter B."/>
            <person name="Rosa B.A."/>
            <person name="Cordes M."/>
            <person name="Tomlinson C."/>
            <person name="Wollam A."/>
            <person name="Palsikar V.B."/>
            <person name="Mardis E.R."/>
            <person name="Wilson R.K."/>
        </authorList>
    </citation>
    <scope>NUCLEOTIDE SEQUENCE [LARGE SCALE GENOMIC DNA]</scope>
    <source>
        <strain evidence="2">GED7749B</strain>
    </source>
</reference>
<protein>
    <submittedName>
        <fullName evidence="1">Uncharacterized protein</fullName>
    </submittedName>
</protein>
<sequence length="56" mass="6465">MCPLWSKNPQKNADFLLFCGNNGSSTPSTLHPTFLNHLLLHTPFEIIEKNERRWIG</sequence>